<evidence type="ECO:0000256" key="5">
    <source>
        <dbReference type="SAM" id="SignalP"/>
    </source>
</evidence>
<evidence type="ECO:0000256" key="1">
    <source>
        <dbReference type="ARBA" id="ARBA00004196"/>
    </source>
</evidence>
<dbReference type="Pfam" id="PF00496">
    <property type="entry name" value="SBP_bac_5"/>
    <property type="match status" value="1"/>
</dbReference>
<organism evidence="7 8">
    <name type="scientific">Rubidibacter lacunae KORDI 51-2</name>
    <dbReference type="NCBI Taxonomy" id="582515"/>
    <lineage>
        <taxon>Bacteria</taxon>
        <taxon>Bacillati</taxon>
        <taxon>Cyanobacteriota</taxon>
        <taxon>Cyanophyceae</taxon>
        <taxon>Oscillatoriophycideae</taxon>
        <taxon>Chroococcales</taxon>
        <taxon>Aphanothecaceae</taxon>
        <taxon>Rubidibacter</taxon>
    </lineage>
</organism>
<feature type="chain" id="PRO_5004658814" evidence="5">
    <location>
        <begin position="27"/>
        <end position="547"/>
    </location>
</feature>
<comment type="similarity">
    <text evidence="2">Belongs to the bacterial solute-binding protein 5 family.</text>
</comment>
<dbReference type="InterPro" id="IPR030678">
    <property type="entry name" value="Peptide/Ni-bd"/>
</dbReference>
<dbReference type="InterPro" id="IPR039424">
    <property type="entry name" value="SBP_5"/>
</dbReference>
<evidence type="ECO:0000256" key="2">
    <source>
        <dbReference type="ARBA" id="ARBA00005695"/>
    </source>
</evidence>
<gene>
    <name evidence="7" type="ORF">KR51_00010630</name>
</gene>
<feature type="domain" description="Solute-binding protein family 5" evidence="6">
    <location>
        <begin position="91"/>
        <end position="458"/>
    </location>
</feature>
<dbReference type="GO" id="GO:0015833">
    <property type="term" value="P:peptide transport"/>
    <property type="evidence" value="ECO:0007669"/>
    <property type="project" value="TreeGrafter"/>
</dbReference>
<dbReference type="PANTHER" id="PTHR30290:SF10">
    <property type="entry name" value="PERIPLASMIC OLIGOPEPTIDE-BINDING PROTEIN-RELATED"/>
    <property type="match status" value="1"/>
</dbReference>
<dbReference type="InterPro" id="IPR000914">
    <property type="entry name" value="SBP_5_dom"/>
</dbReference>
<comment type="caution">
    <text evidence="7">The sequence shown here is derived from an EMBL/GenBank/DDBJ whole genome shotgun (WGS) entry which is preliminary data.</text>
</comment>
<dbReference type="GO" id="GO:0043190">
    <property type="term" value="C:ATP-binding cassette (ABC) transporter complex"/>
    <property type="evidence" value="ECO:0007669"/>
    <property type="project" value="InterPro"/>
</dbReference>
<dbReference type="GO" id="GO:1904680">
    <property type="term" value="F:peptide transmembrane transporter activity"/>
    <property type="evidence" value="ECO:0007669"/>
    <property type="project" value="TreeGrafter"/>
</dbReference>
<dbReference type="CDD" id="cd08519">
    <property type="entry name" value="PBP2_NikA_DppA_OppA_like_20"/>
    <property type="match status" value="1"/>
</dbReference>
<dbReference type="EMBL" id="ASSJ01000028">
    <property type="protein sequence ID" value="ERN42288.1"/>
    <property type="molecule type" value="Genomic_DNA"/>
</dbReference>
<dbReference type="PATRIC" id="fig|582515.4.peg.1187"/>
<dbReference type="OrthoDB" id="9796817at2"/>
<dbReference type="AlphaFoldDB" id="U5DCN5"/>
<evidence type="ECO:0000259" key="6">
    <source>
        <dbReference type="Pfam" id="PF00496"/>
    </source>
</evidence>
<sequence length="547" mass="59627">MTGLSSALLRRFTVYVGLFCLCAVLAASCNRPPTETDGSGSEDPATSQRVVIGTTLKPRTLDPADIYELAGLGVLYNLGDSLYTYDLGTTELKPQLATKFPTISPDGKTYVISVREGVTFHDGEPFNAAAMAFSLQRFIENGGKPAFLLADIVESVEATGEYELTVQLSQPFAAFPALLAFPGTCAVSPQAYTIGAGEFTPNVFVGTGPYRLAEFASDSLRLEPFPDYWGDRPANEGVDIQIYASNSANLFNAFRTGDVDIAYQTFDASQIATLLSGADAGQWQAIAAPGTVLNYMVLNRNQPPLDRKEVRQAIAALVDRPLIVERVLQGLGEPIYSLVPSAFPAYEPVFEEVYGDGDVERARALLEAEGFSTKNPVQIEVWHPSGSTIRSSVATTLKAYADRELSGLLQFEPRSVESATAFSNISKGIYPTFLVDWYPDFLDADNYVQPFLYCNNGSDADGCIEGAAQSQGSFFYSDRVNQLIEQQRGSQDPVARQELFAEIQAILAEEVPYIPLWQSKDYAFARKGIDGVTINPSQDFPFWTIAK</sequence>
<comment type="subcellular location">
    <subcellularLocation>
        <location evidence="1">Cell envelope</location>
    </subcellularLocation>
</comment>
<evidence type="ECO:0000256" key="4">
    <source>
        <dbReference type="ARBA" id="ARBA00022729"/>
    </source>
</evidence>
<dbReference type="PIRSF" id="PIRSF002741">
    <property type="entry name" value="MppA"/>
    <property type="match status" value="1"/>
</dbReference>
<dbReference type="GO" id="GO:0042597">
    <property type="term" value="C:periplasmic space"/>
    <property type="evidence" value="ECO:0007669"/>
    <property type="project" value="UniProtKB-ARBA"/>
</dbReference>
<keyword evidence="8" id="KW-1185">Reference proteome</keyword>
<dbReference type="PANTHER" id="PTHR30290">
    <property type="entry name" value="PERIPLASMIC BINDING COMPONENT OF ABC TRANSPORTER"/>
    <property type="match status" value="1"/>
</dbReference>
<dbReference type="SUPFAM" id="SSF53850">
    <property type="entry name" value="Periplasmic binding protein-like II"/>
    <property type="match status" value="1"/>
</dbReference>
<evidence type="ECO:0000313" key="7">
    <source>
        <dbReference type="EMBL" id="ERN42288.1"/>
    </source>
</evidence>
<dbReference type="eggNOG" id="COG0747">
    <property type="taxonomic scope" value="Bacteria"/>
</dbReference>
<feature type="signal peptide" evidence="5">
    <location>
        <begin position="1"/>
        <end position="26"/>
    </location>
</feature>
<reference evidence="7 8" key="1">
    <citation type="submission" date="2013-05" db="EMBL/GenBank/DDBJ databases">
        <title>Draft genome sequence of Rubidibacter lacunae KORDI 51-2.</title>
        <authorList>
            <person name="Choi D.H."/>
            <person name="Noh J.H."/>
            <person name="Kwon K.-K."/>
            <person name="Lee J.-H."/>
            <person name="Ryu J.-Y."/>
        </authorList>
    </citation>
    <scope>NUCLEOTIDE SEQUENCE [LARGE SCALE GENOMIC DNA]</scope>
    <source>
        <strain evidence="7 8">KORDI 51-2</strain>
    </source>
</reference>
<dbReference type="Proteomes" id="UP000016960">
    <property type="component" value="Unassembled WGS sequence"/>
</dbReference>
<name>U5DCN5_9CHRO</name>
<evidence type="ECO:0000256" key="3">
    <source>
        <dbReference type="ARBA" id="ARBA00022448"/>
    </source>
</evidence>
<protein>
    <submittedName>
        <fullName evidence="7">ABC-type dipeptide transport system, periplasmic component</fullName>
    </submittedName>
</protein>
<dbReference type="InParanoid" id="U5DCN5"/>
<evidence type="ECO:0000313" key="8">
    <source>
        <dbReference type="Proteomes" id="UP000016960"/>
    </source>
</evidence>
<keyword evidence="4 5" id="KW-0732">Signal</keyword>
<accession>U5DCN5</accession>
<dbReference type="GO" id="GO:0030313">
    <property type="term" value="C:cell envelope"/>
    <property type="evidence" value="ECO:0007669"/>
    <property type="project" value="UniProtKB-SubCell"/>
</dbReference>
<proteinExistence type="inferred from homology"/>
<dbReference type="STRING" id="582515.KR51_00010630"/>
<dbReference type="FunCoup" id="U5DCN5">
    <property type="interactions" value="212"/>
</dbReference>
<dbReference type="Gene3D" id="3.40.190.10">
    <property type="entry name" value="Periplasmic binding protein-like II"/>
    <property type="match status" value="1"/>
</dbReference>
<dbReference type="RefSeq" id="WP_022605394.1">
    <property type="nucleotide sequence ID" value="NZ_ASSJ01000028.1"/>
</dbReference>
<keyword evidence="3" id="KW-0813">Transport</keyword>
<dbReference type="Gene3D" id="3.10.105.10">
    <property type="entry name" value="Dipeptide-binding Protein, Domain 3"/>
    <property type="match status" value="1"/>
</dbReference>